<evidence type="ECO:0000256" key="5">
    <source>
        <dbReference type="ARBA" id="ARBA00022519"/>
    </source>
</evidence>
<comment type="caution">
    <text evidence="12">The sequence shown here is derived from an EMBL/GenBank/DDBJ whole genome shotgun (WGS) entry which is preliminary data.</text>
</comment>
<dbReference type="Proteomes" id="UP000623842">
    <property type="component" value="Unassembled WGS sequence"/>
</dbReference>
<evidence type="ECO:0000256" key="6">
    <source>
        <dbReference type="ARBA" id="ARBA00022692"/>
    </source>
</evidence>
<dbReference type="GO" id="GO:0015628">
    <property type="term" value="P:protein secretion by the type II secretion system"/>
    <property type="evidence" value="ECO:0007669"/>
    <property type="project" value="InterPro"/>
</dbReference>
<evidence type="ECO:0000259" key="11">
    <source>
        <dbReference type="Pfam" id="PF12019"/>
    </source>
</evidence>
<keyword evidence="7" id="KW-1133">Transmembrane helix</keyword>
<name>A0A919BPN2_9GAMM</name>
<dbReference type="Gene3D" id="3.55.40.10">
    <property type="entry name" value="minor pseudopilin epsh domain"/>
    <property type="match status" value="1"/>
</dbReference>
<organism evidence="12 13">
    <name type="scientific">Thalassotalea marina</name>
    <dbReference type="NCBI Taxonomy" id="1673741"/>
    <lineage>
        <taxon>Bacteria</taxon>
        <taxon>Pseudomonadati</taxon>
        <taxon>Pseudomonadota</taxon>
        <taxon>Gammaproteobacteria</taxon>
        <taxon>Alteromonadales</taxon>
        <taxon>Colwelliaceae</taxon>
        <taxon>Thalassotalea</taxon>
    </lineage>
</organism>
<dbReference type="GO" id="GO:0015627">
    <property type="term" value="C:type II protein secretion system complex"/>
    <property type="evidence" value="ECO:0007669"/>
    <property type="project" value="InterPro"/>
</dbReference>
<evidence type="ECO:0000256" key="8">
    <source>
        <dbReference type="ARBA" id="ARBA00023136"/>
    </source>
</evidence>
<keyword evidence="8" id="KW-0472">Membrane</keyword>
<protein>
    <recommendedName>
        <fullName evidence="2">Type II secretion system protein H</fullName>
    </recommendedName>
    <alternativeName>
        <fullName evidence="10">General secretion pathway protein H</fullName>
    </alternativeName>
</protein>
<dbReference type="AlphaFoldDB" id="A0A919BPN2"/>
<keyword evidence="5" id="KW-0997">Cell inner membrane</keyword>
<keyword evidence="6" id="KW-0812">Transmembrane</keyword>
<comment type="similarity">
    <text evidence="9">Belongs to the GSP H family.</text>
</comment>
<dbReference type="InterPro" id="IPR045584">
    <property type="entry name" value="Pilin-like"/>
</dbReference>
<evidence type="ECO:0000256" key="9">
    <source>
        <dbReference type="ARBA" id="ARBA00025772"/>
    </source>
</evidence>
<evidence type="ECO:0000256" key="3">
    <source>
        <dbReference type="ARBA" id="ARBA00022475"/>
    </source>
</evidence>
<reference evidence="12" key="1">
    <citation type="journal article" date="2014" name="Int. J. Syst. Evol. Microbiol.">
        <title>Complete genome sequence of Corynebacterium casei LMG S-19264T (=DSM 44701T), isolated from a smear-ripened cheese.</title>
        <authorList>
            <consortium name="US DOE Joint Genome Institute (JGI-PGF)"/>
            <person name="Walter F."/>
            <person name="Albersmeier A."/>
            <person name="Kalinowski J."/>
            <person name="Ruckert C."/>
        </authorList>
    </citation>
    <scope>NUCLEOTIDE SEQUENCE</scope>
    <source>
        <strain evidence="12">KCTC 42731</strain>
    </source>
</reference>
<evidence type="ECO:0000256" key="4">
    <source>
        <dbReference type="ARBA" id="ARBA00022481"/>
    </source>
</evidence>
<dbReference type="SUPFAM" id="SSF54523">
    <property type="entry name" value="Pili subunits"/>
    <property type="match status" value="1"/>
</dbReference>
<evidence type="ECO:0000256" key="10">
    <source>
        <dbReference type="ARBA" id="ARBA00030775"/>
    </source>
</evidence>
<reference evidence="12" key="2">
    <citation type="submission" date="2020-09" db="EMBL/GenBank/DDBJ databases">
        <authorList>
            <person name="Sun Q."/>
            <person name="Kim S."/>
        </authorList>
    </citation>
    <scope>NUCLEOTIDE SEQUENCE</scope>
    <source>
        <strain evidence="12">KCTC 42731</strain>
    </source>
</reference>
<gene>
    <name evidence="12" type="primary">fimT</name>
    <name evidence="12" type="ORF">GCM10017161_34120</name>
</gene>
<evidence type="ECO:0000256" key="7">
    <source>
        <dbReference type="ARBA" id="ARBA00022989"/>
    </source>
</evidence>
<comment type="subcellular location">
    <subcellularLocation>
        <location evidence="1">Cell inner membrane</location>
        <topology evidence="1">Single-pass membrane protein</topology>
    </subcellularLocation>
</comment>
<proteinExistence type="inferred from homology"/>
<dbReference type="InterPro" id="IPR022346">
    <property type="entry name" value="T2SS_GspH"/>
</dbReference>
<dbReference type="EMBL" id="BNCK01000009">
    <property type="protein sequence ID" value="GHG02433.1"/>
    <property type="molecule type" value="Genomic_DNA"/>
</dbReference>
<evidence type="ECO:0000256" key="1">
    <source>
        <dbReference type="ARBA" id="ARBA00004377"/>
    </source>
</evidence>
<accession>A0A919BPN2</accession>
<feature type="domain" description="General secretion pathway GspH" evidence="11">
    <location>
        <begin position="39"/>
        <end position="154"/>
    </location>
</feature>
<sequence length="178" mass="19915">MIELLVTLAIVVCLISVGIPSFIDFLVRTKVDNEIYRVSKLLQVARNTSIHSNSYVTVCPVDTNTLCQLDWSKTIIVFTDANNNKVFEPHLGEQQLSHKDATSQGDKLLYARTRTGITYAPTGHLSGWGQNGTFKYCPKDHYDKARGIVVATSGRIYQSFQNLSGRNITRSRRTISCT</sequence>
<evidence type="ECO:0000313" key="13">
    <source>
        <dbReference type="Proteomes" id="UP000623842"/>
    </source>
</evidence>
<keyword evidence="3" id="KW-1003">Cell membrane</keyword>
<dbReference type="GO" id="GO:0005886">
    <property type="term" value="C:plasma membrane"/>
    <property type="evidence" value="ECO:0007669"/>
    <property type="project" value="UniProtKB-SubCell"/>
</dbReference>
<evidence type="ECO:0000313" key="12">
    <source>
        <dbReference type="EMBL" id="GHG02433.1"/>
    </source>
</evidence>
<keyword evidence="13" id="KW-1185">Reference proteome</keyword>
<dbReference type="Pfam" id="PF12019">
    <property type="entry name" value="GspH"/>
    <property type="match status" value="1"/>
</dbReference>
<evidence type="ECO:0000256" key="2">
    <source>
        <dbReference type="ARBA" id="ARBA00021549"/>
    </source>
</evidence>
<keyword evidence="4" id="KW-0488">Methylation</keyword>